<keyword evidence="2" id="KW-0238">DNA-binding</keyword>
<dbReference type="PANTHER" id="PTHR47894:SF4">
    <property type="entry name" value="HTH-TYPE TRANSCRIPTIONAL REGULATOR GADX"/>
    <property type="match status" value="1"/>
</dbReference>
<evidence type="ECO:0000256" key="3">
    <source>
        <dbReference type="ARBA" id="ARBA00023163"/>
    </source>
</evidence>
<dbReference type="GO" id="GO:0005829">
    <property type="term" value="C:cytosol"/>
    <property type="evidence" value="ECO:0007669"/>
    <property type="project" value="TreeGrafter"/>
</dbReference>
<keyword evidence="1" id="KW-0805">Transcription regulation</keyword>
<dbReference type="PROSITE" id="PS01124">
    <property type="entry name" value="HTH_ARAC_FAMILY_2"/>
    <property type="match status" value="1"/>
</dbReference>
<dbReference type="GO" id="GO:0000976">
    <property type="term" value="F:transcription cis-regulatory region binding"/>
    <property type="evidence" value="ECO:0007669"/>
    <property type="project" value="TreeGrafter"/>
</dbReference>
<dbReference type="Gene3D" id="1.10.10.60">
    <property type="entry name" value="Homeodomain-like"/>
    <property type="match status" value="1"/>
</dbReference>
<dbReference type="InterPro" id="IPR018060">
    <property type="entry name" value="HTH_AraC"/>
</dbReference>
<dbReference type="Pfam" id="PF12833">
    <property type="entry name" value="HTH_18"/>
    <property type="match status" value="1"/>
</dbReference>
<reference evidence="5 6" key="1">
    <citation type="submission" date="2020-02" db="EMBL/GenBank/DDBJ databases">
        <authorList>
            <person name="Li G."/>
        </authorList>
    </citation>
    <scope>NUCLEOTIDE SEQUENCE [LARGE SCALE GENOMIC DNA]</scope>
    <source>
        <strain evidence="5 6">DSM 102029</strain>
    </source>
</reference>
<proteinExistence type="predicted"/>
<feature type="domain" description="HTH araC/xylS-type" evidence="4">
    <location>
        <begin position="240"/>
        <end position="338"/>
    </location>
</feature>
<name>A0A6P1YSG7_9HYPH</name>
<accession>A0A6P1YSG7</accession>
<organism evidence="5 6">
    <name type="scientific">Ancylobacter pratisalsi</name>
    <dbReference type="NCBI Taxonomy" id="1745854"/>
    <lineage>
        <taxon>Bacteria</taxon>
        <taxon>Pseudomonadati</taxon>
        <taxon>Pseudomonadota</taxon>
        <taxon>Alphaproteobacteria</taxon>
        <taxon>Hyphomicrobiales</taxon>
        <taxon>Xanthobacteraceae</taxon>
        <taxon>Ancylobacter</taxon>
    </lineage>
</organism>
<evidence type="ECO:0000313" key="6">
    <source>
        <dbReference type="Proteomes" id="UP000464751"/>
    </source>
</evidence>
<dbReference type="Pfam" id="PF12625">
    <property type="entry name" value="Arabinose_bd"/>
    <property type="match status" value="1"/>
</dbReference>
<dbReference type="AlphaFoldDB" id="A0A6P1YSG7"/>
<evidence type="ECO:0000313" key="5">
    <source>
        <dbReference type="EMBL" id="QIB34634.1"/>
    </source>
</evidence>
<dbReference type="SMART" id="SM00342">
    <property type="entry name" value="HTH_ARAC"/>
    <property type="match status" value="1"/>
</dbReference>
<sequence>MSKSGSTALVRAKGFGDLPERIARLAGEHVLFDIFEKEGLPLSLCEALDTPIPLRSMVGLFARGADALDNRTFGLDVGQEMTHKGYGLWLEYSASAPTLGEAIKRACVTSWAHQSGSRLELVGEGTHSILRYVTPTFGASKVSYSDHLLPPMLTFVRLYLGRQWCPDWIEVEYSRDAGTRLIEDRLQVGLRCRRPGTGLAIPTTALARGRSGPFPGTGRIITLRDVEADVILADAPEPARAISAVVALRLLDGQSDVEGAARLLGLGVQGLQRRLREKGYTYREIVEEARRARAVRLLVETRMSVFTIGLSLGYETHAAFTRAFIRWMRCTPSEFRKASAGGAQGASKPQ</sequence>
<evidence type="ECO:0000256" key="1">
    <source>
        <dbReference type="ARBA" id="ARBA00023015"/>
    </source>
</evidence>
<dbReference type="KEGG" id="apra:G3A50_13615"/>
<evidence type="ECO:0000256" key="2">
    <source>
        <dbReference type="ARBA" id="ARBA00023125"/>
    </source>
</evidence>
<protein>
    <submittedName>
        <fullName evidence="5">AraC family transcriptional regulator</fullName>
    </submittedName>
</protein>
<keyword evidence="3" id="KW-0804">Transcription</keyword>
<dbReference type="SUPFAM" id="SSF46689">
    <property type="entry name" value="Homeodomain-like"/>
    <property type="match status" value="1"/>
</dbReference>
<dbReference type="InterPro" id="IPR009057">
    <property type="entry name" value="Homeodomain-like_sf"/>
</dbReference>
<gene>
    <name evidence="5" type="ORF">G3A50_13615</name>
</gene>
<dbReference type="InterPro" id="IPR032687">
    <property type="entry name" value="AraC-type_N"/>
</dbReference>
<evidence type="ECO:0000259" key="4">
    <source>
        <dbReference type="PROSITE" id="PS01124"/>
    </source>
</evidence>
<dbReference type="PANTHER" id="PTHR47894">
    <property type="entry name" value="HTH-TYPE TRANSCRIPTIONAL REGULATOR GADX"/>
    <property type="match status" value="1"/>
</dbReference>
<dbReference type="EMBL" id="CP048630">
    <property type="protein sequence ID" value="QIB34634.1"/>
    <property type="molecule type" value="Genomic_DNA"/>
</dbReference>
<dbReference type="GO" id="GO:0003700">
    <property type="term" value="F:DNA-binding transcription factor activity"/>
    <property type="evidence" value="ECO:0007669"/>
    <property type="project" value="InterPro"/>
</dbReference>
<dbReference type="InterPro" id="IPR018062">
    <property type="entry name" value="HTH_AraC-typ_CS"/>
</dbReference>
<keyword evidence="6" id="KW-1185">Reference proteome</keyword>
<dbReference type="PROSITE" id="PS00041">
    <property type="entry name" value="HTH_ARAC_FAMILY_1"/>
    <property type="match status" value="1"/>
</dbReference>
<dbReference type="RefSeq" id="WP_163075777.1">
    <property type="nucleotide sequence ID" value="NZ_CP048630.1"/>
</dbReference>
<dbReference type="Proteomes" id="UP000464751">
    <property type="component" value="Chromosome"/>
</dbReference>